<reference evidence="4" key="1">
    <citation type="submission" date="2016-10" db="EMBL/GenBank/DDBJ databases">
        <authorList>
            <person name="Varghese N."/>
            <person name="Submissions S."/>
        </authorList>
    </citation>
    <scope>NUCLEOTIDE SEQUENCE [LARGE SCALE GENOMIC DNA]</scope>
    <source>
        <strain evidence="4">DSM 4002</strain>
    </source>
</reference>
<sequence>MFINRLLPKGLKELILMKKRLILINQENFEELFSFRLSLLNVFVAGTLSAFFLILITTVLIAFTPLREYIPGYASTQLKKEATILALKTDSLTQAIKKNEAYLKAIQNVLTDKLEHVTFNKDSILAQTQTAIDPETLKASEEELNLRNEVAAEEKKANSTQVSKKKTTVKK</sequence>
<keyword evidence="2" id="KW-1133">Transmembrane helix</keyword>
<dbReference type="AlphaFoldDB" id="A0A1I4R138"/>
<evidence type="ECO:0000256" key="1">
    <source>
        <dbReference type="SAM" id="MobiDB-lite"/>
    </source>
</evidence>
<dbReference type="STRING" id="29536.FLB_21400"/>
<accession>A0A1I4R138</accession>
<evidence type="ECO:0000256" key="2">
    <source>
        <dbReference type="SAM" id="Phobius"/>
    </source>
</evidence>
<gene>
    <name evidence="3" type="ORF">SAMN05444143_101147</name>
</gene>
<keyword evidence="2" id="KW-0472">Membrane</keyword>
<dbReference type="RefSeq" id="WP_024980535.1">
    <property type="nucleotide sequence ID" value="NZ_CBCRUM010000001.1"/>
</dbReference>
<organism evidence="3 4">
    <name type="scientific">Flavobacterium succinicans</name>
    <dbReference type="NCBI Taxonomy" id="29536"/>
    <lineage>
        <taxon>Bacteria</taxon>
        <taxon>Pseudomonadati</taxon>
        <taxon>Bacteroidota</taxon>
        <taxon>Flavobacteriia</taxon>
        <taxon>Flavobacteriales</taxon>
        <taxon>Flavobacteriaceae</taxon>
        <taxon>Flavobacterium</taxon>
    </lineage>
</organism>
<evidence type="ECO:0000313" key="4">
    <source>
        <dbReference type="Proteomes" id="UP000182961"/>
    </source>
</evidence>
<feature type="region of interest" description="Disordered" evidence="1">
    <location>
        <begin position="149"/>
        <end position="171"/>
    </location>
</feature>
<evidence type="ECO:0000313" key="3">
    <source>
        <dbReference type="EMBL" id="SFM46032.1"/>
    </source>
</evidence>
<evidence type="ECO:0008006" key="5">
    <source>
        <dbReference type="Google" id="ProtNLM"/>
    </source>
</evidence>
<dbReference type="Proteomes" id="UP000182961">
    <property type="component" value="Unassembled WGS sequence"/>
</dbReference>
<keyword evidence="4" id="KW-1185">Reference proteome</keyword>
<dbReference type="EMBL" id="FOUT01000001">
    <property type="protein sequence ID" value="SFM46032.1"/>
    <property type="molecule type" value="Genomic_DNA"/>
</dbReference>
<name>A0A1I4R138_9FLAO</name>
<keyword evidence="2" id="KW-0812">Transmembrane</keyword>
<dbReference type="eggNOG" id="COG0739">
    <property type="taxonomic scope" value="Bacteria"/>
</dbReference>
<feature type="transmembrane region" description="Helical" evidence="2">
    <location>
        <begin position="39"/>
        <end position="63"/>
    </location>
</feature>
<proteinExistence type="predicted"/>
<protein>
    <recommendedName>
        <fullName evidence="5">Peptidase</fullName>
    </recommendedName>
</protein>